<reference evidence="2 3" key="1">
    <citation type="submission" date="2024-10" db="EMBL/GenBank/DDBJ databases">
        <title>Updated reference genomes for cyclostephanoid diatoms.</title>
        <authorList>
            <person name="Roberts W.R."/>
            <person name="Alverson A.J."/>
        </authorList>
    </citation>
    <scope>NUCLEOTIDE SEQUENCE [LARGE SCALE GENOMIC DNA]</scope>
    <source>
        <strain evidence="2 3">AJA232-27</strain>
    </source>
</reference>
<dbReference type="EMBL" id="JALLBG020000108">
    <property type="protein sequence ID" value="KAL3764202.1"/>
    <property type="molecule type" value="Genomic_DNA"/>
</dbReference>
<sequence>MGQFCSICGSKEEPHQATAFADTSSSSDIPDYHYTQPSPALSNSQQQAAAGANAPEYSNSGHGSIPHLDPGSKGRDQQLDNTTIEENDNERQLAQYRLEQAELARREAIVTTASQSMVPVGSSSSGSTAMMGMHHHRMMGYHHHNQQHHHMGGIMNSYYDPAYAAAAAQAILRSAAHTGGLVFSNDMATHAAMNVSIMGTLPKPSMTQSLTNSKDVIDMLGKGMWDGVKLGSRGRLAGCGGEDPEYYLDDLAEAILEKMVPTKTALFGGCPPIVENLP</sequence>
<organism evidence="2 3">
    <name type="scientific">Discostella pseudostelligera</name>
    <dbReference type="NCBI Taxonomy" id="259834"/>
    <lineage>
        <taxon>Eukaryota</taxon>
        <taxon>Sar</taxon>
        <taxon>Stramenopiles</taxon>
        <taxon>Ochrophyta</taxon>
        <taxon>Bacillariophyta</taxon>
        <taxon>Coscinodiscophyceae</taxon>
        <taxon>Thalassiosirophycidae</taxon>
        <taxon>Stephanodiscales</taxon>
        <taxon>Stephanodiscaceae</taxon>
        <taxon>Discostella</taxon>
    </lineage>
</organism>
<accession>A0ABD3MKQ3</accession>
<protein>
    <submittedName>
        <fullName evidence="2">Uncharacterized protein</fullName>
    </submittedName>
</protein>
<dbReference type="AlphaFoldDB" id="A0ABD3MKQ3"/>
<proteinExistence type="predicted"/>
<evidence type="ECO:0000313" key="2">
    <source>
        <dbReference type="EMBL" id="KAL3764202.1"/>
    </source>
</evidence>
<gene>
    <name evidence="2" type="ORF">ACHAWU_004014</name>
</gene>
<name>A0ABD3MKQ3_9STRA</name>
<keyword evidence="3" id="KW-1185">Reference proteome</keyword>
<comment type="caution">
    <text evidence="2">The sequence shown here is derived from an EMBL/GenBank/DDBJ whole genome shotgun (WGS) entry which is preliminary data.</text>
</comment>
<feature type="region of interest" description="Disordered" evidence="1">
    <location>
        <begin position="1"/>
        <end position="90"/>
    </location>
</feature>
<evidence type="ECO:0000256" key="1">
    <source>
        <dbReference type="SAM" id="MobiDB-lite"/>
    </source>
</evidence>
<dbReference type="Proteomes" id="UP001530293">
    <property type="component" value="Unassembled WGS sequence"/>
</dbReference>
<evidence type="ECO:0000313" key="3">
    <source>
        <dbReference type="Proteomes" id="UP001530293"/>
    </source>
</evidence>
<feature type="compositionally biased region" description="Low complexity" evidence="1">
    <location>
        <begin position="36"/>
        <end position="55"/>
    </location>
</feature>